<protein>
    <submittedName>
        <fullName evidence="11">Putative peptidase</fullName>
    </submittedName>
</protein>
<dbReference type="RefSeq" id="WP_006503501.1">
    <property type="nucleotide sequence ID" value="NZ_BAGZ01000016.1"/>
</dbReference>
<evidence type="ECO:0000259" key="9">
    <source>
        <dbReference type="Pfam" id="PF00082"/>
    </source>
</evidence>
<dbReference type="PROSITE" id="PS00136">
    <property type="entry name" value="SUBTILASE_ASP"/>
    <property type="match status" value="1"/>
</dbReference>
<dbReference type="InterPro" id="IPR023827">
    <property type="entry name" value="Peptidase_S8_Asp-AS"/>
</dbReference>
<dbReference type="PROSITE" id="PS51892">
    <property type="entry name" value="SUBTILASE"/>
    <property type="match status" value="1"/>
</dbReference>
<feature type="compositionally biased region" description="Polar residues" evidence="7">
    <location>
        <begin position="145"/>
        <end position="167"/>
    </location>
</feature>
<dbReference type="InterPro" id="IPR017868">
    <property type="entry name" value="Filamin/ABP280_repeat-like"/>
</dbReference>
<sequence length="1151" mass="120860">MSVHTTRRGLAAILAVGLSAVGMNTASAETTPTPVAPVTLTAEGGKDTPQAEKMSTHSQELLLEAESSGKTKVTVMTLTDKDKTQEVVGQLKSLGASVGYVHEKTGYVRATLDTASARKVTKIAQVKKVDLDEMLTVPVPVADQPSGSAQNVRQWTGPNASTPDSNPYMPTNETGAIAFRKAHPTFDGRQATIGVLDSGVDLDHPALQKTTTGERKIVNWVTATDPLSEADGTWRPMLTKVSGSSAKFGGAEWKLPNRPGADFAINVFRESAANGSREFEGDLDRDGSNSSSWGILYDYNTGDIWVDVNANHDFTDDAMMRPYKERFDIGHFGKDDPATDVRESMPFVVEFRKDVDLTPAGPTFEGKRADFVNIGLIASSHGTHVAGIAAGHKLFGGQMNGAAPGAKIVSSKACVFAGGCTSVALSEGMIDLVANQRVDIVNMSIGGLPALNDGNNTRSYLYQRLINEYGVQLFVSAGNEGPGVNTVGDPSVAPDVISVAAGASKDTWMANYGAKVTASFWAQNYSSRGPREDGGFKPDIIAPGSAISTIPMVFEGGPVPEAGYPLPAGYAMFNGTSMSSPQAAGAATLLISGARQSDVAVTPKQLRTSIYSTAQFIPGLEAAAQGNGLIRVDKAWDILSKSPKAENAYEISAPVCTPLAASLKVKNRGEGLYNRCSQGEGGQRIGEEKTYEVVVKRTAGPADQSRHQLKWVGNDGTFSAPTQVDLPVGTPVKVKVTAKPETMGAHSAILNLDVEATPWLDGQMMTEIVAAASLKEKPFVQKMTGSVERVRTQSLFVAVPKGTKNLQVNLSGIAAGSLTRFLAVNPYGLPVEKPSGRASCYTNHTDAKLCHPTSRAYQNPMPGVWEFLVESARTTPTTQNPFTLTAATQGVSVEPAAQTVETAVIGKPVPLSWTVRNDMGAAKVTAQGGPLGSSAKARPTIKAQEKKTFTVDVPAGASRLDVKIGNPSDETADLDLFVKNAVGREVGKSAKADSEETVTLINPAPGPYTVIVEGYAVSAPGGTQFDYLDVYFGSSLGTLRVSSTPKDLATGEQMKVTGELVAKSEVAQGRQLFGELKVVNTEGSVLGIGHVFVGSVLKTEPSPSPTSTTTSPTTAPVPTPTTSVPTPVPPTTAPPSPSGTPVVTAPPALWS</sequence>
<dbReference type="InterPro" id="IPR007280">
    <property type="entry name" value="Peptidase_C_arc/bac"/>
</dbReference>
<dbReference type="PRINTS" id="PR00723">
    <property type="entry name" value="SUBTILISIN"/>
</dbReference>
<name>K6VPS8_9MICO</name>
<organism evidence="11 12">
    <name type="scientific">Austwickia chelonae NBRC 105200</name>
    <dbReference type="NCBI Taxonomy" id="1184607"/>
    <lineage>
        <taxon>Bacteria</taxon>
        <taxon>Bacillati</taxon>
        <taxon>Actinomycetota</taxon>
        <taxon>Actinomycetes</taxon>
        <taxon>Micrococcales</taxon>
        <taxon>Dermatophilaceae</taxon>
        <taxon>Austwickia</taxon>
    </lineage>
</organism>
<feature type="active site" description="Charge relay system" evidence="5">
    <location>
        <position position="577"/>
    </location>
</feature>
<dbReference type="EMBL" id="BAGZ01000016">
    <property type="protein sequence ID" value="GAB78744.1"/>
    <property type="molecule type" value="Genomic_DNA"/>
</dbReference>
<dbReference type="SUPFAM" id="SSF52743">
    <property type="entry name" value="Subtilisin-like"/>
    <property type="match status" value="1"/>
</dbReference>
<feature type="region of interest" description="Disordered" evidence="7">
    <location>
        <begin position="141"/>
        <end position="167"/>
    </location>
</feature>
<dbReference type="AlphaFoldDB" id="K6VPS8"/>
<dbReference type="Proteomes" id="UP000008495">
    <property type="component" value="Unassembled WGS sequence"/>
</dbReference>
<proteinExistence type="inferred from homology"/>
<feature type="compositionally biased region" description="Low complexity" evidence="7">
    <location>
        <begin position="1105"/>
        <end position="1125"/>
    </location>
</feature>
<keyword evidence="8" id="KW-0732">Signal</keyword>
<dbReference type="InterPro" id="IPR050131">
    <property type="entry name" value="Peptidase_S8_subtilisin-like"/>
</dbReference>
<dbReference type="InterPro" id="IPR015500">
    <property type="entry name" value="Peptidase_S8_subtilisin-rel"/>
</dbReference>
<feature type="compositionally biased region" description="Pro residues" evidence="7">
    <location>
        <begin position="1126"/>
        <end position="1138"/>
    </location>
</feature>
<dbReference type="GO" id="GO:0006508">
    <property type="term" value="P:proteolysis"/>
    <property type="evidence" value="ECO:0007669"/>
    <property type="project" value="UniProtKB-KW"/>
</dbReference>
<feature type="active site" description="Charge relay system" evidence="5">
    <location>
        <position position="381"/>
    </location>
</feature>
<dbReference type="InterPro" id="IPR022398">
    <property type="entry name" value="Peptidase_S8_His-AS"/>
</dbReference>
<evidence type="ECO:0000256" key="7">
    <source>
        <dbReference type="SAM" id="MobiDB-lite"/>
    </source>
</evidence>
<dbReference type="Gene3D" id="3.40.50.200">
    <property type="entry name" value="Peptidase S8/S53 domain"/>
    <property type="match status" value="2"/>
</dbReference>
<comment type="caution">
    <text evidence="11">The sequence shown here is derived from an EMBL/GenBank/DDBJ whole genome shotgun (WGS) entry which is preliminary data.</text>
</comment>
<keyword evidence="3 5" id="KW-0378">Hydrolase</keyword>
<evidence type="ECO:0000256" key="2">
    <source>
        <dbReference type="ARBA" id="ARBA00022670"/>
    </source>
</evidence>
<feature type="active site" description="Charge relay system" evidence="5">
    <location>
        <position position="197"/>
    </location>
</feature>
<feature type="domain" description="Peptidase C-terminal archaeal/bacterial" evidence="10">
    <location>
        <begin position="947"/>
        <end position="1013"/>
    </location>
</feature>
<keyword evidence="4 5" id="KW-0720">Serine protease</keyword>
<feature type="signal peptide" evidence="8">
    <location>
        <begin position="1"/>
        <end position="28"/>
    </location>
</feature>
<dbReference type="InterPro" id="IPR023828">
    <property type="entry name" value="Peptidase_S8_Ser-AS"/>
</dbReference>
<evidence type="ECO:0000256" key="5">
    <source>
        <dbReference type="PROSITE-ProRule" id="PRU01240"/>
    </source>
</evidence>
<feature type="chain" id="PRO_5003895497" evidence="8">
    <location>
        <begin position="29"/>
        <end position="1151"/>
    </location>
</feature>
<evidence type="ECO:0000256" key="3">
    <source>
        <dbReference type="ARBA" id="ARBA00022801"/>
    </source>
</evidence>
<dbReference type="PANTHER" id="PTHR43806:SF11">
    <property type="entry name" value="CEREVISIN-RELATED"/>
    <property type="match status" value="1"/>
</dbReference>
<dbReference type="InterPro" id="IPR000209">
    <property type="entry name" value="Peptidase_S8/S53_dom"/>
</dbReference>
<keyword evidence="12" id="KW-1185">Reference proteome</keyword>
<dbReference type="InterPro" id="IPR036852">
    <property type="entry name" value="Peptidase_S8/S53_dom_sf"/>
</dbReference>
<evidence type="ECO:0000256" key="8">
    <source>
        <dbReference type="SAM" id="SignalP"/>
    </source>
</evidence>
<dbReference type="PROSITE" id="PS50194">
    <property type="entry name" value="FILAMIN_REPEAT"/>
    <property type="match status" value="1"/>
</dbReference>
<feature type="domain" description="Peptidase S8/S53" evidence="9">
    <location>
        <begin position="188"/>
        <end position="618"/>
    </location>
</feature>
<reference evidence="11 12" key="1">
    <citation type="submission" date="2012-08" db="EMBL/GenBank/DDBJ databases">
        <title>Whole genome shotgun sequence of Austwickia chelonae NBRC 105200.</title>
        <authorList>
            <person name="Yoshida I."/>
            <person name="Hosoyama A."/>
            <person name="Tsuchikane K."/>
            <person name="Katsumata H."/>
            <person name="Ando Y."/>
            <person name="Ohji S."/>
            <person name="Hamada M."/>
            <person name="Tamura T."/>
            <person name="Yamazoe A."/>
            <person name="Yamazaki S."/>
            <person name="Fujita N."/>
        </authorList>
    </citation>
    <scope>NUCLEOTIDE SEQUENCE [LARGE SCALE GENOMIC DNA]</scope>
    <source>
        <strain evidence="11 12">NBRC 105200</strain>
    </source>
</reference>
<comment type="similarity">
    <text evidence="1 5 6">Belongs to the peptidase S8 family.</text>
</comment>
<dbReference type="Pfam" id="PF04151">
    <property type="entry name" value="PPC"/>
    <property type="match status" value="1"/>
</dbReference>
<evidence type="ECO:0000313" key="12">
    <source>
        <dbReference type="Proteomes" id="UP000008495"/>
    </source>
</evidence>
<feature type="region of interest" description="Disordered" evidence="7">
    <location>
        <begin position="1099"/>
        <end position="1151"/>
    </location>
</feature>
<dbReference type="GO" id="GO:0004252">
    <property type="term" value="F:serine-type endopeptidase activity"/>
    <property type="evidence" value="ECO:0007669"/>
    <property type="project" value="UniProtKB-UniRule"/>
</dbReference>
<dbReference type="Pfam" id="PF00082">
    <property type="entry name" value="Peptidase_S8"/>
    <property type="match status" value="1"/>
</dbReference>
<dbReference type="STRING" id="100225.SAMN05421595_2397"/>
<dbReference type="PROSITE" id="PS00137">
    <property type="entry name" value="SUBTILASE_HIS"/>
    <property type="match status" value="1"/>
</dbReference>
<gene>
    <name evidence="11" type="ORF">AUCHE_16_01670</name>
</gene>
<evidence type="ECO:0000256" key="6">
    <source>
        <dbReference type="RuleBase" id="RU003355"/>
    </source>
</evidence>
<dbReference type="PROSITE" id="PS00138">
    <property type="entry name" value="SUBTILASE_SER"/>
    <property type="match status" value="1"/>
</dbReference>
<evidence type="ECO:0000256" key="1">
    <source>
        <dbReference type="ARBA" id="ARBA00011073"/>
    </source>
</evidence>
<evidence type="ECO:0000313" key="11">
    <source>
        <dbReference type="EMBL" id="GAB78744.1"/>
    </source>
</evidence>
<dbReference type="PANTHER" id="PTHR43806">
    <property type="entry name" value="PEPTIDASE S8"/>
    <property type="match status" value="1"/>
</dbReference>
<feature type="compositionally biased region" description="Low complexity" evidence="7">
    <location>
        <begin position="1139"/>
        <end position="1151"/>
    </location>
</feature>
<evidence type="ECO:0000259" key="10">
    <source>
        <dbReference type="Pfam" id="PF04151"/>
    </source>
</evidence>
<dbReference type="Gene3D" id="2.60.120.380">
    <property type="match status" value="1"/>
</dbReference>
<accession>K6VPS8</accession>
<dbReference type="eggNOG" id="COG1404">
    <property type="taxonomic scope" value="Bacteria"/>
</dbReference>
<keyword evidence="2 5" id="KW-0645">Protease</keyword>
<evidence type="ECO:0000256" key="4">
    <source>
        <dbReference type="ARBA" id="ARBA00022825"/>
    </source>
</evidence>